<dbReference type="Pfam" id="PF00176">
    <property type="entry name" value="SNF2-rel_dom"/>
    <property type="match status" value="1"/>
</dbReference>
<dbReference type="GO" id="GO:0005524">
    <property type="term" value="F:ATP binding"/>
    <property type="evidence" value="ECO:0007669"/>
    <property type="project" value="UniProtKB-KW"/>
</dbReference>
<dbReference type="InterPro" id="IPR027417">
    <property type="entry name" value="P-loop_NTPase"/>
</dbReference>
<dbReference type="Pfam" id="PF00271">
    <property type="entry name" value="Helicase_C"/>
    <property type="match status" value="1"/>
</dbReference>
<evidence type="ECO:0000313" key="8">
    <source>
        <dbReference type="EMBL" id="KRN11469.1"/>
    </source>
</evidence>
<dbReference type="GO" id="GO:0016787">
    <property type="term" value="F:hydrolase activity"/>
    <property type="evidence" value="ECO:0007669"/>
    <property type="project" value="UniProtKB-KW"/>
</dbReference>
<evidence type="ECO:0000313" key="9">
    <source>
        <dbReference type="Proteomes" id="UP000009326"/>
    </source>
</evidence>
<dbReference type="GO" id="GO:0004386">
    <property type="term" value="F:helicase activity"/>
    <property type="evidence" value="ECO:0007669"/>
    <property type="project" value="UniProtKB-KW"/>
</dbReference>
<keyword evidence="2" id="KW-0378">Hydrolase</keyword>
<dbReference type="PROSITE" id="PS51194">
    <property type="entry name" value="HELICASE_CTER"/>
    <property type="match status" value="1"/>
</dbReference>
<evidence type="ECO:0000259" key="5">
    <source>
        <dbReference type="PROSITE" id="PS51192"/>
    </source>
</evidence>
<organism evidence="7 9">
    <name type="scientific">Lactobacillus gigeriorum DSM 23908 = CRBIP 24.85</name>
    <dbReference type="NCBI Taxonomy" id="1423751"/>
    <lineage>
        <taxon>Bacteria</taxon>
        <taxon>Bacillati</taxon>
        <taxon>Bacillota</taxon>
        <taxon>Bacilli</taxon>
        <taxon>Lactobacillales</taxon>
        <taxon>Lactobacillaceae</taxon>
        <taxon>Lactobacillus</taxon>
    </lineage>
</organism>
<dbReference type="PROSITE" id="PS51192">
    <property type="entry name" value="HELICASE_ATP_BIND_1"/>
    <property type="match status" value="1"/>
</dbReference>
<gene>
    <name evidence="7" type="ORF">BN52_07870</name>
    <name evidence="8" type="ORF">FC38_GL000818</name>
</gene>
<dbReference type="CDD" id="cd18793">
    <property type="entry name" value="SF2_C_SNF"/>
    <property type="match status" value="1"/>
</dbReference>
<dbReference type="GO" id="GO:0031297">
    <property type="term" value="P:replication fork processing"/>
    <property type="evidence" value="ECO:0007669"/>
    <property type="project" value="TreeGrafter"/>
</dbReference>
<dbReference type="Gene3D" id="3.40.50.300">
    <property type="entry name" value="P-loop containing nucleotide triphosphate hydrolases"/>
    <property type="match status" value="1"/>
</dbReference>
<dbReference type="PANTHER" id="PTHR45766:SF6">
    <property type="entry name" value="SWI_SNF-RELATED MATRIX-ASSOCIATED ACTIN-DEPENDENT REGULATOR OF CHROMATIN SUBFAMILY A-LIKE PROTEIN 1"/>
    <property type="match status" value="1"/>
</dbReference>
<evidence type="ECO:0000256" key="2">
    <source>
        <dbReference type="ARBA" id="ARBA00022801"/>
    </source>
</evidence>
<keyword evidence="1" id="KW-0547">Nucleotide-binding</keyword>
<evidence type="ECO:0000256" key="3">
    <source>
        <dbReference type="ARBA" id="ARBA00022806"/>
    </source>
</evidence>
<sequence>MRGFRTIFRKAMRVGAILETFNNTTKVVKDDLEKKIKYGSNISVAAACFSIYAYQALKEELEKCDEFRFIFTSPTFVAEKTQKERKEFYISRLGREKSLYGTEFEVKLRNELKQKAVAKECADWICKKVKFKSNKTREGMNNFLTVQNSEDSYTYTPMNSFTSVDIGCKRGNNISNMVTRIENPASMDYLNLFDSVWDNEEKLTDVTNEVIDMISTVYQENSPELVYFMTLYNVFHEFLDDISDDDLPNEATGFKNSEVWNKLYNFQKDAALGIINKLEQYNGCILADSVGLGKTYTALAVIKYYEGRNKNVLVLCPKKLSENWMTYRGNLINNPLAKDRFRYDVLYHTDLSRDSGKTAIGLPIDRINWENYDLVVIDESHNFRNGNGTNTHGGEKENRYMRLMNRVIKPGVKTKVLMLSATPVNNRFNDLKNQLALAYEGTPDELNEKLNIKSDIDTIFRQAQKVYNSWQKLPEKERTTNNLLSQLDFDFFEILDKVTAARSRHHIEKYYDTTEIGTFPERNKPISLYPKLTDKANAINYNDVYECLSQLNLAIYTPTKFILPSKLSKYLSEEETENFRRGREAGIQHLMSINLLKRMESSVHSFLLTVKRVYQYLFDTSNTIDEFIKNGSGELKDLTDLSTSASDFDDDDKNTDLFMVGKKVRIDISDMDYISWKRDIDSDLTILSKLIDMVEDITPEYDYKLNQLINVIKEKEEKPINPGNKKVLIFTAFADTAEYLYENIVPQAKKVGLNSALVTGSVEGKTTIPNFKTEMNHILTCFSPVSKDRDVLYPSDINNNIDILIATDCISEGQNLQDCDYCINYDIHWNPVRIIQRFGRIDRIGSKNKYIQLVNFWPDLSLDEYINLKARVQTRMKISVMTSTGDDDIINPEEKGDLEYRSNQLKKLQEEVVDLEDMSNGISIMDLGLNDFRMDLLSYMKDHKDINHVPLGIHAVVHGEKPGVIFVLKNVNTDINIRNQNRLHPFYMAYVGMDGKIIINHLQSKDLLEEMRHISKGKTEPDETLCNIFNKQTKNGRNMTKVSQLLEKTIDSIIDAKDEEDIESFFKYGETTFQESLFSGLDDFELICFMVVM</sequence>
<dbReference type="Gene3D" id="3.40.50.10810">
    <property type="entry name" value="Tandem AAA-ATPase domain"/>
    <property type="match status" value="1"/>
</dbReference>
<proteinExistence type="predicted"/>
<dbReference type="Proteomes" id="UP000009326">
    <property type="component" value="Unassembled WGS sequence"/>
</dbReference>
<dbReference type="RefSeq" id="WP_008472460.1">
    <property type="nucleotide sequence ID" value="NZ_AYZO01000022.1"/>
</dbReference>
<evidence type="ECO:0000256" key="4">
    <source>
        <dbReference type="ARBA" id="ARBA00022840"/>
    </source>
</evidence>
<protein>
    <submittedName>
        <fullName evidence="8">Helicase domain snf2 family domain protein</fullName>
    </submittedName>
    <submittedName>
        <fullName evidence="7">Helicase domain/SNF2 family domain protein</fullName>
    </submittedName>
</protein>
<dbReference type="Proteomes" id="UP000051521">
    <property type="component" value="Unassembled WGS sequence"/>
</dbReference>
<reference evidence="8 10" key="2">
    <citation type="journal article" date="2015" name="Genome Announc.">
        <title>Expanding the biotechnology potential of lactobacilli through comparative genomics of 213 strains and associated genera.</title>
        <authorList>
            <person name="Sun Z."/>
            <person name="Harris H.M."/>
            <person name="McCann A."/>
            <person name="Guo C."/>
            <person name="Argimon S."/>
            <person name="Zhang W."/>
            <person name="Yang X."/>
            <person name="Jeffery I.B."/>
            <person name="Cooney J.C."/>
            <person name="Kagawa T.F."/>
            <person name="Liu W."/>
            <person name="Song Y."/>
            <person name="Salvetti E."/>
            <person name="Wrobel A."/>
            <person name="Rasinkangas P."/>
            <person name="Parkhill J."/>
            <person name="Rea M.C."/>
            <person name="O'Sullivan O."/>
            <person name="Ritari J."/>
            <person name="Douillard F.P."/>
            <person name="Paul Ross R."/>
            <person name="Yang R."/>
            <person name="Briner A.E."/>
            <person name="Felis G.E."/>
            <person name="de Vos W.M."/>
            <person name="Barrangou R."/>
            <person name="Klaenhammer T.R."/>
            <person name="Caufield P.W."/>
            <person name="Cui Y."/>
            <person name="Zhang H."/>
            <person name="O'Toole P.W."/>
        </authorList>
    </citation>
    <scope>NUCLEOTIDE SEQUENCE [LARGE SCALE GENOMIC DNA]</scope>
    <source>
        <strain evidence="8 10">DSM 23908</strain>
    </source>
</reference>
<dbReference type="EMBL" id="CAKC01000024">
    <property type="protein sequence ID" value="CCI86502.1"/>
    <property type="molecule type" value="Genomic_DNA"/>
</dbReference>
<keyword evidence="3 7" id="KW-0347">Helicase</keyword>
<dbReference type="InterPro" id="IPR057342">
    <property type="entry name" value="DEXDc_RapA"/>
</dbReference>
<dbReference type="STRING" id="1423751.FC38_GL000818"/>
<evidence type="ECO:0000313" key="10">
    <source>
        <dbReference type="Proteomes" id="UP000051521"/>
    </source>
</evidence>
<dbReference type="GO" id="GO:0006281">
    <property type="term" value="P:DNA repair"/>
    <property type="evidence" value="ECO:0007669"/>
    <property type="project" value="TreeGrafter"/>
</dbReference>
<dbReference type="SMART" id="SM00490">
    <property type="entry name" value="HELICc"/>
    <property type="match status" value="1"/>
</dbReference>
<dbReference type="InterPro" id="IPR001650">
    <property type="entry name" value="Helicase_C-like"/>
</dbReference>
<evidence type="ECO:0000256" key="1">
    <source>
        <dbReference type="ARBA" id="ARBA00022741"/>
    </source>
</evidence>
<dbReference type="SMART" id="SM00487">
    <property type="entry name" value="DEXDc"/>
    <property type="match status" value="1"/>
</dbReference>
<keyword evidence="4" id="KW-0067">ATP-binding</keyword>
<dbReference type="InterPro" id="IPR049730">
    <property type="entry name" value="SNF2/RAD54-like_C"/>
</dbReference>
<dbReference type="InterPro" id="IPR038718">
    <property type="entry name" value="SNF2-like_sf"/>
</dbReference>
<comment type="caution">
    <text evidence="7">The sequence shown here is derived from an EMBL/GenBank/DDBJ whole genome shotgun (WGS) entry which is preliminary data.</text>
</comment>
<feature type="domain" description="Helicase C-terminal" evidence="6">
    <location>
        <begin position="704"/>
        <end position="898"/>
    </location>
</feature>
<dbReference type="InterPro" id="IPR014001">
    <property type="entry name" value="Helicase_ATP-bd"/>
</dbReference>
<dbReference type="AlphaFoldDB" id="I7J1W0"/>
<keyword evidence="10" id="KW-1185">Reference proteome</keyword>
<dbReference type="EMBL" id="AYZO01000022">
    <property type="protein sequence ID" value="KRN11469.1"/>
    <property type="molecule type" value="Genomic_DNA"/>
</dbReference>
<dbReference type="CDD" id="cd10311">
    <property type="entry name" value="PLDc_N_DEXD_c"/>
    <property type="match status" value="1"/>
</dbReference>
<dbReference type="InterPro" id="IPR000330">
    <property type="entry name" value="SNF2_N"/>
</dbReference>
<dbReference type="PATRIC" id="fig|1423751.3.peg.845"/>
<name>I7J1W0_9LACO</name>
<feature type="domain" description="Helicase ATP-binding" evidence="5">
    <location>
        <begin position="275"/>
        <end position="441"/>
    </location>
</feature>
<dbReference type="CDD" id="cd18011">
    <property type="entry name" value="DEXDc_RapA"/>
    <property type="match status" value="1"/>
</dbReference>
<dbReference type="PANTHER" id="PTHR45766">
    <property type="entry name" value="DNA ANNEALING HELICASE AND ENDONUCLEASE ZRANB3 FAMILY MEMBER"/>
    <property type="match status" value="1"/>
</dbReference>
<accession>I7J1W0</accession>
<reference evidence="7 9" key="1">
    <citation type="submission" date="2012-06" db="EMBL/GenBank/DDBJ databases">
        <title>Draft genome sequence of Lactobacillus gigeriorum CRBIP 24.85T, isolated from chicken crop.</title>
        <authorList>
            <person name="Cousin S."/>
            <person name="Ma L."/>
            <person name="Creno S."/>
            <person name="Clermont D."/>
            <person name="Loux V."/>
            <person name="Bizet C."/>
            <person name="Bouchier C."/>
        </authorList>
    </citation>
    <scope>NUCLEOTIDE SEQUENCE [LARGE SCALE GENOMIC DNA]</scope>
    <source>
        <strain evidence="9">CRBIP 24.85T</strain>
        <strain evidence="7">Type strain: CRBIP 24.85</strain>
    </source>
</reference>
<evidence type="ECO:0000313" key="7">
    <source>
        <dbReference type="EMBL" id="CCI86502.1"/>
    </source>
</evidence>
<dbReference type="SUPFAM" id="SSF52540">
    <property type="entry name" value="P-loop containing nucleoside triphosphate hydrolases"/>
    <property type="match status" value="1"/>
</dbReference>
<evidence type="ECO:0000259" key="6">
    <source>
        <dbReference type="PROSITE" id="PS51194"/>
    </source>
</evidence>